<dbReference type="InterPro" id="IPR003313">
    <property type="entry name" value="AraC-bd"/>
</dbReference>
<dbReference type="PROSITE" id="PS00041">
    <property type="entry name" value="HTH_ARAC_FAMILY_1"/>
    <property type="match status" value="1"/>
</dbReference>
<protein>
    <submittedName>
        <fullName evidence="5">Transcriptional regulator, AraC family</fullName>
    </submittedName>
</protein>
<dbReference type="Proteomes" id="UP000005156">
    <property type="component" value="Unassembled WGS sequence"/>
</dbReference>
<dbReference type="InterPro" id="IPR018060">
    <property type="entry name" value="HTH_AraC"/>
</dbReference>
<dbReference type="InterPro" id="IPR014710">
    <property type="entry name" value="RmlC-like_jellyroll"/>
</dbReference>
<dbReference type="GO" id="GO:0003700">
    <property type="term" value="F:DNA-binding transcription factor activity"/>
    <property type="evidence" value="ECO:0007669"/>
    <property type="project" value="InterPro"/>
</dbReference>
<evidence type="ECO:0000313" key="6">
    <source>
        <dbReference type="Proteomes" id="UP000005156"/>
    </source>
</evidence>
<accession>F3QNV5</accession>
<proteinExistence type="predicted"/>
<dbReference type="EMBL" id="AFBP01000097">
    <property type="protein sequence ID" value="EGG50417.1"/>
    <property type="molecule type" value="Genomic_DNA"/>
</dbReference>
<dbReference type="eggNOG" id="COG2207">
    <property type="taxonomic scope" value="Bacteria"/>
</dbReference>
<feature type="domain" description="HTH araC/xylS-type" evidence="4">
    <location>
        <begin position="202"/>
        <end position="300"/>
    </location>
</feature>
<name>F3QNV5_9BURK</name>
<dbReference type="InterPro" id="IPR018062">
    <property type="entry name" value="HTH_AraC-typ_CS"/>
</dbReference>
<dbReference type="PANTHER" id="PTHR43280:SF28">
    <property type="entry name" value="HTH-TYPE TRANSCRIPTIONAL ACTIVATOR RHAS"/>
    <property type="match status" value="1"/>
</dbReference>
<evidence type="ECO:0000313" key="5">
    <source>
        <dbReference type="EMBL" id="EGG50417.1"/>
    </source>
</evidence>
<dbReference type="OrthoDB" id="9816344at2"/>
<keyword evidence="2" id="KW-0238">DNA-binding</keyword>
<dbReference type="Gene3D" id="1.10.10.60">
    <property type="entry name" value="Homeodomain-like"/>
    <property type="match status" value="2"/>
</dbReference>
<keyword evidence="1" id="KW-0805">Transcription regulation</keyword>
<dbReference type="InterPro" id="IPR009057">
    <property type="entry name" value="Homeodomain-like_sf"/>
</dbReference>
<gene>
    <name evidence="5" type="ORF">HMPREF9439_02642</name>
</gene>
<organism evidence="5 6">
    <name type="scientific">Parasutterella excrementihominis YIT 11859</name>
    <dbReference type="NCBI Taxonomy" id="762966"/>
    <lineage>
        <taxon>Bacteria</taxon>
        <taxon>Pseudomonadati</taxon>
        <taxon>Pseudomonadota</taxon>
        <taxon>Betaproteobacteria</taxon>
        <taxon>Burkholderiales</taxon>
        <taxon>Sutterellaceae</taxon>
        <taxon>Parasutterella</taxon>
    </lineage>
</organism>
<keyword evidence="3" id="KW-0804">Transcription</keyword>
<sequence>MAGHQIVLKSNLEETTQHGSEGFPAALYETVFRSKMLRYVPLHWHKELQLCLILTGRVRFSINQKEVEAGAGDVIFINSQVIHSATSISNDEEEASYCCINFAYEMVGGFHGSLMERNFVLPFLRNEQNDFLLISEKSEEGLLEEISSKMLHIRKLFKETEPERYFDIFAELVLIWKELVRWLHKTEDQPSTRRPEDYETSRKVISYIEKNLGEKLTLDLIAKEVCLSKWECSRRFKRIAGESVWSYLISARMAKAVELLLYSRKSVERIGFEVGFPNVNLFIRQFKKEFRTTPGQFRKNH</sequence>
<dbReference type="Gene3D" id="2.60.120.10">
    <property type="entry name" value="Jelly Rolls"/>
    <property type="match status" value="1"/>
</dbReference>
<dbReference type="GO" id="GO:0043565">
    <property type="term" value="F:sequence-specific DNA binding"/>
    <property type="evidence" value="ECO:0007669"/>
    <property type="project" value="InterPro"/>
</dbReference>
<dbReference type="PANTHER" id="PTHR43280">
    <property type="entry name" value="ARAC-FAMILY TRANSCRIPTIONAL REGULATOR"/>
    <property type="match status" value="1"/>
</dbReference>
<dbReference type="SUPFAM" id="SSF51182">
    <property type="entry name" value="RmlC-like cupins"/>
    <property type="match status" value="1"/>
</dbReference>
<reference evidence="5 6" key="1">
    <citation type="submission" date="2011-02" db="EMBL/GenBank/DDBJ databases">
        <authorList>
            <person name="Weinstock G."/>
            <person name="Sodergren E."/>
            <person name="Clifton S."/>
            <person name="Fulton L."/>
            <person name="Fulton B."/>
            <person name="Courtney L."/>
            <person name="Fronick C."/>
            <person name="Harrison M."/>
            <person name="Strong C."/>
            <person name="Farmer C."/>
            <person name="Delahaunty K."/>
            <person name="Markovic C."/>
            <person name="Hall O."/>
            <person name="Minx P."/>
            <person name="Tomlinson C."/>
            <person name="Mitreva M."/>
            <person name="Hou S."/>
            <person name="Chen J."/>
            <person name="Wollam A."/>
            <person name="Pepin K.H."/>
            <person name="Johnson M."/>
            <person name="Bhonagiri V."/>
            <person name="Zhang X."/>
            <person name="Suruliraj S."/>
            <person name="Warren W."/>
            <person name="Chinwalla A."/>
            <person name="Mardis E.R."/>
            <person name="Wilson R.K."/>
        </authorList>
    </citation>
    <scope>NUCLEOTIDE SEQUENCE [LARGE SCALE GENOMIC DNA]</scope>
    <source>
        <strain evidence="5 6">YIT 11859</strain>
    </source>
</reference>
<dbReference type="AlphaFoldDB" id="F3QNV5"/>
<dbReference type="Pfam" id="PF12833">
    <property type="entry name" value="HTH_18"/>
    <property type="match status" value="1"/>
</dbReference>
<dbReference type="PROSITE" id="PS01124">
    <property type="entry name" value="HTH_ARAC_FAMILY_2"/>
    <property type="match status" value="1"/>
</dbReference>
<evidence type="ECO:0000256" key="2">
    <source>
        <dbReference type="ARBA" id="ARBA00023125"/>
    </source>
</evidence>
<dbReference type="SUPFAM" id="SSF46689">
    <property type="entry name" value="Homeodomain-like"/>
    <property type="match status" value="2"/>
</dbReference>
<evidence type="ECO:0000256" key="3">
    <source>
        <dbReference type="ARBA" id="ARBA00023163"/>
    </source>
</evidence>
<comment type="caution">
    <text evidence="5">The sequence shown here is derived from an EMBL/GenBank/DDBJ whole genome shotgun (WGS) entry which is preliminary data.</text>
</comment>
<evidence type="ECO:0000259" key="4">
    <source>
        <dbReference type="PROSITE" id="PS01124"/>
    </source>
</evidence>
<dbReference type="SMART" id="SM00342">
    <property type="entry name" value="HTH_ARAC"/>
    <property type="match status" value="1"/>
</dbReference>
<dbReference type="InterPro" id="IPR011051">
    <property type="entry name" value="RmlC_Cupin_sf"/>
</dbReference>
<evidence type="ECO:0000256" key="1">
    <source>
        <dbReference type="ARBA" id="ARBA00023015"/>
    </source>
</evidence>
<keyword evidence="6" id="KW-1185">Reference proteome</keyword>
<dbReference type="HOGENOM" id="CLU_000445_88_3_4"/>
<dbReference type="Pfam" id="PF02311">
    <property type="entry name" value="AraC_binding"/>
    <property type="match status" value="1"/>
</dbReference>